<dbReference type="InterPro" id="IPR014710">
    <property type="entry name" value="RmlC-like_jellyroll"/>
</dbReference>
<evidence type="ECO:0000313" key="13">
    <source>
        <dbReference type="Proteomes" id="UP001242732"/>
    </source>
</evidence>
<feature type="domain" description="Mannose-6-phosphate isomerase type II C-terminal" evidence="10">
    <location>
        <begin position="383"/>
        <end position="494"/>
    </location>
</feature>
<dbReference type="Gene3D" id="3.90.550.10">
    <property type="entry name" value="Spore Coat Polysaccharide Biosynthesis Protein SpsA, Chain A"/>
    <property type="match status" value="1"/>
</dbReference>
<dbReference type="InterPro" id="IPR011051">
    <property type="entry name" value="RmlC_Cupin_sf"/>
</dbReference>
<evidence type="ECO:0000313" key="12">
    <source>
        <dbReference type="EMBL" id="WIY48113.1"/>
    </source>
</evidence>
<feature type="domain" description="MannoseP isomerase/GMP-like beta-helix" evidence="11">
    <location>
        <begin position="324"/>
        <end position="374"/>
    </location>
</feature>
<dbReference type="CDD" id="cd02213">
    <property type="entry name" value="cupin_PMI_typeII_C"/>
    <property type="match status" value="1"/>
</dbReference>
<organism evidence="12 13">
    <name type="scientific">Paracidovorax citrulli</name>
    <name type="common">Acidovorax citrulli</name>
    <dbReference type="NCBI Taxonomy" id="80869"/>
    <lineage>
        <taxon>Bacteria</taxon>
        <taxon>Pseudomonadati</taxon>
        <taxon>Pseudomonadota</taxon>
        <taxon>Betaproteobacteria</taxon>
        <taxon>Burkholderiales</taxon>
        <taxon>Comamonadaceae</taxon>
        <taxon>Paracidovorax</taxon>
    </lineage>
</organism>
<dbReference type="InterPro" id="IPR006375">
    <property type="entry name" value="Man1P_GuaTrfase/Man6P_Isoase"/>
</dbReference>
<evidence type="ECO:0000256" key="2">
    <source>
        <dbReference type="ARBA" id="ARBA00012387"/>
    </source>
</evidence>
<gene>
    <name evidence="12" type="ORF">QRO08_20170</name>
</gene>
<dbReference type="NCBIfam" id="TIGR01479">
    <property type="entry name" value="GMP_PMI"/>
    <property type="match status" value="1"/>
</dbReference>
<dbReference type="Pfam" id="PF00483">
    <property type="entry name" value="NTP_transferase"/>
    <property type="match status" value="1"/>
</dbReference>
<dbReference type="Pfam" id="PF22640">
    <property type="entry name" value="ManC_GMP_beta-helix"/>
    <property type="match status" value="1"/>
</dbReference>
<accession>A0ABY9ANN8</accession>
<keyword evidence="4 12" id="KW-0548">Nucleotidyltransferase</keyword>
<dbReference type="SUPFAM" id="SSF53448">
    <property type="entry name" value="Nucleotide-diphospho-sugar transferases"/>
    <property type="match status" value="1"/>
</dbReference>
<evidence type="ECO:0000256" key="8">
    <source>
        <dbReference type="RuleBase" id="RU004190"/>
    </source>
</evidence>
<comment type="catalytic activity">
    <reaction evidence="7">
        <text>alpha-D-mannose 1-phosphate + GTP + H(+) = GDP-alpha-D-mannose + diphosphate</text>
        <dbReference type="Rhea" id="RHEA:15229"/>
        <dbReference type="ChEBI" id="CHEBI:15378"/>
        <dbReference type="ChEBI" id="CHEBI:33019"/>
        <dbReference type="ChEBI" id="CHEBI:37565"/>
        <dbReference type="ChEBI" id="CHEBI:57527"/>
        <dbReference type="ChEBI" id="CHEBI:58409"/>
        <dbReference type="EC" id="2.7.7.13"/>
    </reaction>
</comment>
<dbReference type="InterPro" id="IPR049577">
    <property type="entry name" value="GMPP_N"/>
</dbReference>
<dbReference type="InterPro" id="IPR029044">
    <property type="entry name" value="Nucleotide-diphossugar_trans"/>
</dbReference>
<dbReference type="RefSeq" id="WP_011794104.1">
    <property type="nucleotide sequence ID" value="NZ_CP023687.1"/>
</dbReference>
<evidence type="ECO:0000259" key="9">
    <source>
        <dbReference type="Pfam" id="PF00483"/>
    </source>
</evidence>
<dbReference type="Pfam" id="PF01050">
    <property type="entry name" value="MannoseP_isomer"/>
    <property type="match status" value="1"/>
</dbReference>
<dbReference type="GO" id="GO:0004476">
    <property type="term" value="F:mannose-6-phosphate isomerase activity"/>
    <property type="evidence" value="ECO:0007669"/>
    <property type="project" value="UniProtKB-EC"/>
</dbReference>
<dbReference type="GeneID" id="79790601"/>
<name>A0ABY9ANN8_PARCI</name>
<reference evidence="12 13" key="1">
    <citation type="submission" date="2023-06" db="EMBL/GenBank/DDBJ databases">
        <authorList>
            <person name="Ham H."/>
            <person name="Park D.S."/>
        </authorList>
    </citation>
    <scope>NUCLEOTIDE SEQUENCE [LARGE SCALE GENOMIC DNA]</scope>
    <source>
        <strain evidence="12 13">KACC 17005</strain>
    </source>
</reference>
<dbReference type="Gene3D" id="2.60.120.10">
    <property type="entry name" value="Jelly Rolls"/>
    <property type="match status" value="1"/>
</dbReference>
<dbReference type="EC" id="2.7.7.13" evidence="2"/>
<keyword evidence="12" id="KW-0413">Isomerase</keyword>
<keyword evidence="5" id="KW-0547">Nucleotide-binding</keyword>
<sequence length="505" mass="54751">MTVAALPRLLPVVLCGGVGSRLWPLSRETYPKQFLALTGERSMLQETVLRLREPLPGICVDDAPVLVCNSEHRFVAAEQLKAIGMEGARILLEPVGRNTAPALTIAALQALENDQSDDDPVLLAMPADHVIADGGAFRLAVQRAFPFAAEGGIVTFGIVPDHPETGYGYIRCVPLAHGNSSGLDKAAQVRRVADFVEKPDGETASAYLASGQYLWNGGLFMVRAGRWLAAVRACRPDILEACSDAMRGAVRDLDFIRPAEPAFEACPTDSIDYAVMERLPSMPQLDMHAYVVPLDAGWSDLGAWDALWETLERDPEGNAAVGHVVQHGCRDTLLYGSSRLVAGVGLDHVVVVETPDAVLVADKRRTQEVKHVVALLARAGNGLAQHHRKVHRPWGWYDAIDSGARFQVKRIVVNPGARLSLQMHRHRAEHWVVVSGMAEITNGDDTYVLGPNQSTYIPVGTAHRLANPGQMPLEIIEVQSGDYLGEDDIVRLDDIYGRSSSGGGN</sequence>
<dbReference type="Proteomes" id="UP001242732">
    <property type="component" value="Chromosome"/>
</dbReference>
<keyword evidence="3 12" id="KW-0808">Transferase</keyword>
<dbReference type="CDD" id="cd02509">
    <property type="entry name" value="GDP-M1P_Guanylyltransferase"/>
    <property type="match status" value="1"/>
</dbReference>
<dbReference type="EMBL" id="CP127363">
    <property type="protein sequence ID" value="WIY48113.1"/>
    <property type="molecule type" value="Genomic_DNA"/>
</dbReference>
<keyword evidence="6" id="KW-0342">GTP-binding</keyword>
<dbReference type="PANTHER" id="PTHR46390">
    <property type="entry name" value="MANNOSE-1-PHOSPHATE GUANYLYLTRANSFERASE"/>
    <property type="match status" value="1"/>
</dbReference>
<dbReference type="PANTHER" id="PTHR46390:SF1">
    <property type="entry name" value="MANNOSE-1-PHOSPHATE GUANYLYLTRANSFERASE"/>
    <property type="match status" value="1"/>
</dbReference>
<evidence type="ECO:0000256" key="5">
    <source>
        <dbReference type="ARBA" id="ARBA00022741"/>
    </source>
</evidence>
<comment type="similarity">
    <text evidence="1 8">Belongs to the mannose-6-phosphate isomerase type 2 family.</text>
</comment>
<evidence type="ECO:0000259" key="11">
    <source>
        <dbReference type="Pfam" id="PF22640"/>
    </source>
</evidence>
<evidence type="ECO:0000259" key="10">
    <source>
        <dbReference type="Pfam" id="PF01050"/>
    </source>
</evidence>
<dbReference type="InterPro" id="IPR005835">
    <property type="entry name" value="NTP_transferase_dom"/>
</dbReference>
<evidence type="ECO:0000256" key="3">
    <source>
        <dbReference type="ARBA" id="ARBA00022679"/>
    </source>
</evidence>
<protein>
    <recommendedName>
        <fullName evidence="2">mannose-1-phosphate guanylyltransferase</fullName>
        <ecNumber evidence="2">2.7.7.13</ecNumber>
    </recommendedName>
</protein>
<keyword evidence="13" id="KW-1185">Reference proteome</keyword>
<dbReference type="InterPro" id="IPR001538">
    <property type="entry name" value="Man6P_isomerase-2_C"/>
</dbReference>
<proteinExistence type="inferred from homology"/>
<dbReference type="InterPro" id="IPR051161">
    <property type="entry name" value="Mannose-6P_isomerase_type2"/>
</dbReference>
<dbReference type="InterPro" id="IPR054566">
    <property type="entry name" value="ManC/GMP-like_b-helix"/>
</dbReference>
<feature type="domain" description="Nucleotidyl transferase" evidence="9">
    <location>
        <begin position="11"/>
        <end position="313"/>
    </location>
</feature>
<evidence type="ECO:0000256" key="6">
    <source>
        <dbReference type="ARBA" id="ARBA00023134"/>
    </source>
</evidence>
<dbReference type="SUPFAM" id="SSF51182">
    <property type="entry name" value="RmlC-like cupins"/>
    <property type="match status" value="1"/>
</dbReference>
<evidence type="ECO:0000256" key="4">
    <source>
        <dbReference type="ARBA" id="ARBA00022695"/>
    </source>
</evidence>
<evidence type="ECO:0000256" key="1">
    <source>
        <dbReference type="ARBA" id="ARBA00006115"/>
    </source>
</evidence>
<dbReference type="GO" id="GO:0004475">
    <property type="term" value="F:mannose-1-phosphate guanylyltransferase (GTP) activity"/>
    <property type="evidence" value="ECO:0007669"/>
    <property type="project" value="UniProtKB-EC"/>
</dbReference>
<evidence type="ECO:0000256" key="7">
    <source>
        <dbReference type="ARBA" id="ARBA00047343"/>
    </source>
</evidence>